<keyword evidence="2" id="KW-1185">Reference proteome</keyword>
<dbReference type="EMBL" id="JAUSTU010000004">
    <property type="protein sequence ID" value="MDQ0154887.1"/>
    <property type="molecule type" value="Genomic_DNA"/>
</dbReference>
<proteinExistence type="predicted"/>
<organism evidence="1 2">
    <name type="scientific">Anoxybacillus andreesenii</name>
    <dbReference type="NCBI Taxonomy" id="1325932"/>
    <lineage>
        <taxon>Bacteria</taxon>
        <taxon>Bacillati</taxon>
        <taxon>Bacillota</taxon>
        <taxon>Bacilli</taxon>
        <taxon>Bacillales</taxon>
        <taxon>Anoxybacillaceae</taxon>
        <taxon>Anoxybacillus</taxon>
    </lineage>
</organism>
<dbReference type="Gene3D" id="2.60.120.560">
    <property type="entry name" value="Exo-inulinase, domain 1"/>
    <property type="match status" value="1"/>
</dbReference>
<accession>A0ABT9V1Q6</accession>
<dbReference type="InterPro" id="IPR036705">
    <property type="entry name" value="Ribosyl_crysJ1_sf"/>
</dbReference>
<dbReference type="Proteomes" id="UP001231362">
    <property type="component" value="Unassembled WGS sequence"/>
</dbReference>
<comment type="caution">
    <text evidence="1">The sequence shown here is derived from an EMBL/GenBank/DDBJ whole genome shotgun (WGS) entry which is preliminary data.</text>
</comment>
<dbReference type="SUPFAM" id="SSF101478">
    <property type="entry name" value="ADP-ribosylglycohydrolase"/>
    <property type="match status" value="1"/>
</dbReference>
<reference evidence="1 2" key="1">
    <citation type="submission" date="2023-07" db="EMBL/GenBank/DDBJ databases">
        <title>Genomic Encyclopedia of Type Strains, Phase IV (KMG-IV): sequencing the most valuable type-strain genomes for metagenomic binning, comparative biology and taxonomic classification.</title>
        <authorList>
            <person name="Goeker M."/>
        </authorList>
    </citation>
    <scope>NUCLEOTIDE SEQUENCE [LARGE SCALE GENOMIC DNA]</scope>
    <source>
        <strain evidence="1 2">DSM 23948</strain>
    </source>
</reference>
<evidence type="ECO:0000313" key="1">
    <source>
        <dbReference type="EMBL" id="MDQ0154887.1"/>
    </source>
</evidence>
<name>A0ABT9V1Q6_9BACL</name>
<gene>
    <name evidence="1" type="ORF">J2S07_001191</name>
</gene>
<sequence>MIPNVYLQKVYAGFIGMNAGIRLGAPVEPTEWTPEMIRDVYGEVNGYLKDYKIFSADDDANGPVFFIRALLDDAVNREMEPQDVARAWLNYTREGIGMFWWGGDGISTEHTAYLNLLRGIPAPQSGSAETNGLIMAEQIGGQIFIDTWGWLFPDNPNKAADYAEIAASVAHDQNGLYGARFIAACIASAFTAKNIQEVIDEGLAEIPADSTYAKVIRAVQKVYEQYPDDFWKCREYLENEWGYDKYTGVCHIIPNAGVCALALYYGRGDLARTIEIATACGWDTDCNAGNVGSIVGTFVGIDGIPEKYRKPINDTIVTSSVSGYLNILDIPTFVKSVALLGYRLADKPAPNVLVDSYKEEEVFFDFSLPGATHGFKTSLPFKTILKANDTIGYQSPGSLEIFIDRLYEGEKSTVYYQTFYRRDEFNDEKYKPTFAPKAYSGQTVSLKLYLDKFQGAELYITPYVRNTYTKEVTELQKEKLKEKEWQEISFVIPDTNGSFVEEVGFAIESPSSLTERFFGKLFMDEFHIYGAQSYDIDFAKQAVEFLSVTPFAHHRGNWSLQNGNMVVESDTNCASFTGHYYMKDAVIRGTITPTAGAHHAILFRAQGTQKYYQVGFAGEGKVALHLQNFGLTCLKSIDYDWEIGTTYQLEVEVRGPHISARINGENVLSYTDSTWEHGMFGFALSEAGGCIIEKVEVRP</sequence>
<dbReference type="InterPro" id="IPR005502">
    <property type="entry name" value="Ribosyl_crysJ1"/>
</dbReference>
<evidence type="ECO:0000313" key="2">
    <source>
        <dbReference type="Proteomes" id="UP001231362"/>
    </source>
</evidence>
<dbReference type="Gene3D" id="1.10.4080.10">
    <property type="entry name" value="ADP-ribosylation/Crystallin J1"/>
    <property type="match status" value="1"/>
</dbReference>
<dbReference type="RefSeq" id="WP_307149470.1">
    <property type="nucleotide sequence ID" value="NZ_JAUSTU010000004.1"/>
</dbReference>
<dbReference type="Pfam" id="PF03747">
    <property type="entry name" value="ADP_ribosyl_GH"/>
    <property type="match status" value="1"/>
</dbReference>
<protein>
    <submittedName>
        <fullName evidence="1">ADP-ribosylglycohydrolase</fullName>
    </submittedName>
</protein>